<keyword evidence="3" id="KW-1185">Reference proteome</keyword>
<feature type="chain" id="PRO_5012109551" evidence="1">
    <location>
        <begin position="21"/>
        <end position="122"/>
    </location>
</feature>
<dbReference type="Pfam" id="PF20531">
    <property type="entry name" value="DUF6746"/>
    <property type="match status" value="1"/>
</dbReference>
<name>A0A291PC87_9GAMM</name>
<dbReference type="KEGG" id="hbe:BEI_3520"/>
<dbReference type="InterPro" id="IPR046634">
    <property type="entry name" value="DUF6746"/>
</dbReference>
<dbReference type="EMBL" id="CP021435">
    <property type="protein sequence ID" value="ATJ84507.1"/>
    <property type="molecule type" value="Genomic_DNA"/>
</dbReference>
<evidence type="ECO:0000313" key="2">
    <source>
        <dbReference type="EMBL" id="ATJ84507.1"/>
    </source>
</evidence>
<dbReference type="RefSeq" id="WP_097790692.1">
    <property type="nucleotide sequence ID" value="NZ_BAAADT010000017.1"/>
</dbReference>
<dbReference type="OrthoDB" id="5975812at2"/>
<protein>
    <submittedName>
        <fullName evidence="2">Uncharacterized protein</fullName>
    </submittedName>
</protein>
<sequence>MRRYLFPLLLAGLVATPALADEERADHFSGKPAETMAEAVANAGDANRELAELLEGELSDADLARIHRLSYTMENALGRIHEEVYRLEGTLEEVHLGSEAFDRERVRTNGAAYLEGMAPLLD</sequence>
<proteinExistence type="predicted"/>
<gene>
    <name evidence="2" type="ORF">BEI_3520</name>
</gene>
<organism evidence="2 3">
    <name type="scientific">Halomonas beimenensis</name>
    <dbReference type="NCBI Taxonomy" id="475662"/>
    <lineage>
        <taxon>Bacteria</taxon>
        <taxon>Pseudomonadati</taxon>
        <taxon>Pseudomonadota</taxon>
        <taxon>Gammaproteobacteria</taxon>
        <taxon>Oceanospirillales</taxon>
        <taxon>Halomonadaceae</taxon>
        <taxon>Halomonas</taxon>
    </lineage>
</organism>
<keyword evidence="1" id="KW-0732">Signal</keyword>
<feature type="signal peptide" evidence="1">
    <location>
        <begin position="1"/>
        <end position="20"/>
    </location>
</feature>
<reference evidence="2 3" key="1">
    <citation type="journal article" date="2017" name="Sci. Rep.">
        <title>Revealing the Saline Adaptation Strategies of the Halophilic Bacterium Halomonas beimenensis through High-throughput Omics and Transposon Mutagenesis Approaches.</title>
        <authorList>
            <person name="Chen Y.H."/>
            <person name="Lin S.S."/>
            <person name="Shyu Y.T."/>
        </authorList>
    </citation>
    <scope>NUCLEOTIDE SEQUENCE [LARGE SCALE GENOMIC DNA]</scope>
    <source>
        <strain evidence="2 3">NTU-111</strain>
    </source>
</reference>
<evidence type="ECO:0000313" key="3">
    <source>
        <dbReference type="Proteomes" id="UP000219993"/>
    </source>
</evidence>
<dbReference type="Proteomes" id="UP000219993">
    <property type="component" value="Chromosome"/>
</dbReference>
<dbReference type="AlphaFoldDB" id="A0A291PC87"/>
<accession>A0A291PC87</accession>
<evidence type="ECO:0000256" key="1">
    <source>
        <dbReference type="SAM" id="SignalP"/>
    </source>
</evidence>